<gene>
    <name evidence="1" type="ORF">HMPREF0216_00078</name>
</gene>
<dbReference type="eggNOG" id="ENOG50334UU">
    <property type="taxonomic scope" value="Bacteria"/>
</dbReference>
<dbReference type="STRING" id="545697.HMPREF0216_00078"/>
<evidence type="ECO:0000313" key="1">
    <source>
        <dbReference type="EMBL" id="EKY29670.1"/>
    </source>
</evidence>
<protein>
    <submittedName>
        <fullName evidence="1">Uncharacterized protein</fullName>
    </submittedName>
</protein>
<dbReference type="HOGENOM" id="CLU_156560_0_0_9"/>
<proteinExistence type="predicted"/>
<organism evidence="1 2">
    <name type="scientific">Clostridium celatum DSM 1785</name>
    <dbReference type="NCBI Taxonomy" id="545697"/>
    <lineage>
        <taxon>Bacteria</taxon>
        <taxon>Bacillati</taxon>
        <taxon>Bacillota</taxon>
        <taxon>Clostridia</taxon>
        <taxon>Eubacteriales</taxon>
        <taxon>Clostridiaceae</taxon>
        <taxon>Clostridium</taxon>
    </lineage>
</organism>
<sequence>MNIIVCLDDKNGMMFNKRRQSQDKILRNSIKDIVKDTNLFMNEYSYKLYKDIDTGNIKVCEDFLNECDETSFCLVENKSLFNYENKINTLVIYKWNRLYPSDLYFDIDLKNNSWQLINSEDFVGSSHEKITKETYRRI</sequence>
<dbReference type="AlphaFoldDB" id="L1QPP7"/>
<dbReference type="PATRIC" id="fig|545697.3.peg.79"/>
<dbReference type="RefSeq" id="WP_005209759.1">
    <property type="nucleotide sequence ID" value="NZ_KB291598.1"/>
</dbReference>
<name>L1QPP7_9CLOT</name>
<keyword evidence="2" id="KW-1185">Reference proteome</keyword>
<dbReference type="EMBL" id="AMEZ01000003">
    <property type="protein sequence ID" value="EKY29670.1"/>
    <property type="molecule type" value="Genomic_DNA"/>
</dbReference>
<comment type="caution">
    <text evidence="1">The sequence shown here is derived from an EMBL/GenBank/DDBJ whole genome shotgun (WGS) entry which is preliminary data.</text>
</comment>
<accession>L1QPP7</accession>
<evidence type="ECO:0000313" key="2">
    <source>
        <dbReference type="Proteomes" id="UP000010420"/>
    </source>
</evidence>
<reference evidence="1 2" key="1">
    <citation type="submission" date="2012-05" db="EMBL/GenBank/DDBJ databases">
        <authorList>
            <person name="Weinstock G."/>
            <person name="Sodergren E."/>
            <person name="Lobos E.A."/>
            <person name="Fulton L."/>
            <person name="Fulton R."/>
            <person name="Courtney L."/>
            <person name="Fronick C."/>
            <person name="O'Laughlin M."/>
            <person name="Godfrey J."/>
            <person name="Wilson R.M."/>
            <person name="Miner T."/>
            <person name="Farmer C."/>
            <person name="Delehaunty K."/>
            <person name="Cordes M."/>
            <person name="Minx P."/>
            <person name="Tomlinson C."/>
            <person name="Chen J."/>
            <person name="Wollam A."/>
            <person name="Pepin K.H."/>
            <person name="Bhonagiri V."/>
            <person name="Zhang X."/>
            <person name="Suruliraj S."/>
            <person name="Warren W."/>
            <person name="Mitreva M."/>
            <person name="Mardis E.R."/>
            <person name="Wilson R.K."/>
        </authorList>
    </citation>
    <scope>NUCLEOTIDE SEQUENCE [LARGE SCALE GENOMIC DNA]</scope>
    <source>
        <strain evidence="1 2">DSM 1785</strain>
    </source>
</reference>
<dbReference type="Proteomes" id="UP000010420">
    <property type="component" value="Unassembled WGS sequence"/>
</dbReference>
<dbReference type="OrthoDB" id="1851235at2"/>